<keyword evidence="7" id="KW-1185">Reference proteome</keyword>
<dbReference type="Proteomes" id="UP000829364">
    <property type="component" value="Chromosome 5"/>
</dbReference>
<gene>
    <name evidence="6" type="ORF">JDV02_006218</name>
</gene>
<feature type="region of interest" description="Disordered" evidence="5">
    <location>
        <begin position="151"/>
        <end position="183"/>
    </location>
</feature>
<evidence type="ECO:0000313" key="6">
    <source>
        <dbReference type="EMBL" id="UNI20094.1"/>
    </source>
</evidence>
<protein>
    <recommendedName>
        <fullName evidence="8">DUF726-domain-containing protein</fullName>
    </recommendedName>
</protein>
<evidence type="ECO:0000313" key="7">
    <source>
        <dbReference type="Proteomes" id="UP000829364"/>
    </source>
</evidence>
<sequence length="673" mass="73293">MGRGGRGGGHAPFRRPVDLTGIISAAERNDLITLANAITEKMHSDISRVFDSPKVSTVDDNGEKNPFQSILVVFRRHEGNTSDNLGVAEQSPAIPGGDGSKTYSKVHEIVEKEEKQAMTPQLGELRREALMFFRKWQHVITQRIREIAVTEPTGHMPGGGTRGRGGRGSRGGGRARGARGGAGLGRGGLTLALGPPRVPVNQMDRELAAAFPPIPTTLWTLHVEKRKLLLHVVLLLVLSLQDYNANARVFLLNLTSALNLSLAIYHGEELRISQALAKLALEYAPRDEAGQRVEEQKGPKRWKVGFTSPSPNSTIASALKAEGIGTINDGLTLSVATIAGLLGPLGEYGHLLGNMFGINAVRPTSKLLEACGKDVSDFAFLRLHDPANSEYRDMKETPAAGRRLRVVLAMSGCYSETEDLVRPWRFLGQQTESYAVRWDVTSLTNLGSAVETVIKSTAWANAAKEIRSRSLFASLLHNSWPVALLKVSKIIDNPWNWGMVRAEKVGALLADALVRHKFQGERSVSLIGYSLAARAIYTCLMVLAERRQFGLIDSVVLIGTPAPSESRVWLTLKSVVSGRLVNVYSEHDYMLGFLYRTSNVHFGVAGLQEIQGANGVENHCVKYLPRGHLGYQVLTGQILKDIGWDSLDVDAVKADVAQHRGSGRRGRGRGGRA</sequence>
<dbReference type="InterPro" id="IPR007941">
    <property type="entry name" value="DUF726"/>
</dbReference>
<feature type="compositionally biased region" description="Gly residues" evidence="5">
    <location>
        <begin position="156"/>
        <end position="183"/>
    </location>
</feature>
<evidence type="ECO:0000256" key="4">
    <source>
        <dbReference type="ARBA" id="ARBA00023136"/>
    </source>
</evidence>
<keyword evidence="2" id="KW-0812">Transmembrane</keyword>
<evidence type="ECO:0000256" key="2">
    <source>
        <dbReference type="ARBA" id="ARBA00022692"/>
    </source>
</evidence>
<comment type="subcellular location">
    <subcellularLocation>
        <location evidence="1">Membrane</location>
        <topology evidence="1">Multi-pass membrane protein</topology>
    </subcellularLocation>
</comment>
<dbReference type="RefSeq" id="XP_047843575.1">
    <property type="nucleotide sequence ID" value="XM_047987588.1"/>
</dbReference>
<evidence type="ECO:0000256" key="5">
    <source>
        <dbReference type="SAM" id="MobiDB-lite"/>
    </source>
</evidence>
<keyword evidence="4" id="KW-0472">Membrane</keyword>
<dbReference type="EMBL" id="CP086358">
    <property type="protein sequence ID" value="UNI20094.1"/>
    <property type="molecule type" value="Genomic_DNA"/>
</dbReference>
<dbReference type="Pfam" id="PF05277">
    <property type="entry name" value="DUF726"/>
    <property type="match status" value="1"/>
</dbReference>
<name>A0A9Q8QFW4_9HYPO</name>
<proteinExistence type="predicted"/>
<dbReference type="AlphaFoldDB" id="A0A9Q8QFW4"/>
<evidence type="ECO:0008006" key="8">
    <source>
        <dbReference type="Google" id="ProtNLM"/>
    </source>
</evidence>
<reference evidence="6" key="1">
    <citation type="submission" date="2021-11" db="EMBL/GenBank/DDBJ databases">
        <title>Purpureocillium_takamizusanense_genome.</title>
        <authorList>
            <person name="Nguyen N.-H."/>
        </authorList>
    </citation>
    <scope>NUCLEOTIDE SEQUENCE</scope>
    <source>
        <strain evidence="6">PT3</strain>
    </source>
</reference>
<dbReference type="KEGG" id="ptkz:JDV02_006218"/>
<organism evidence="6 7">
    <name type="scientific">Purpureocillium takamizusanense</name>
    <dbReference type="NCBI Taxonomy" id="2060973"/>
    <lineage>
        <taxon>Eukaryota</taxon>
        <taxon>Fungi</taxon>
        <taxon>Dikarya</taxon>
        <taxon>Ascomycota</taxon>
        <taxon>Pezizomycotina</taxon>
        <taxon>Sordariomycetes</taxon>
        <taxon>Hypocreomycetidae</taxon>
        <taxon>Hypocreales</taxon>
        <taxon>Ophiocordycipitaceae</taxon>
        <taxon>Purpureocillium</taxon>
    </lineage>
</organism>
<keyword evidence="3" id="KW-1133">Transmembrane helix</keyword>
<dbReference type="OrthoDB" id="6019893at2759"/>
<dbReference type="GeneID" id="72068167"/>
<evidence type="ECO:0000256" key="3">
    <source>
        <dbReference type="ARBA" id="ARBA00022989"/>
    </source>
</evidence>
<evidence type="ECO:0000256" key="1">
    <source>
        <dbReference type="ARBA" id="ARBA00004141"/>
    </source>
</evidence>
<dbReference type="GO" id="GO:0016020">
    <property type="term" value="C:membrane"/>
    <property type="evidence" value="ECO:0007669"/>
    <property type="project" value="UniProtKB-SubCell"/>
</dbReference>
<accession>A0A9Q8QFW4</accession>
<dbReference type="PANTHER" id="PTHR17920">
    <property type="entry name" value="TRANSMEMBRANE AND COILED-COIL DOMAIN-CONTAINING PROTEIN 4 TMCO4"/>
    <property type="match status" value="1"/>
</dbReference>
<dbReference type="PANTHER" id="PTHR17920:SF22">
    <property type="entry name" value="DUF726 DOMAIN PROTEIN (AFU_ORTHOLOGUE AFUA_2G12860)"/>
    <property type="match status" value="1"/>
</dbReference>